<feature type="compositionally biased region" description="Acidic residues" evidence="2">
    <location>
        <begin position="758"/>
        <end position="773"/>
    </location>
</feature>
<evidence type="ECO:0000256" key="2">
    <source>
        <dbReference type="SAM" id="MobiDB-lite"/>
    </source>
</evidence>
<keyword evidence="1" id="KW-0863">Zinc-finger</keyword>
<feature type="domain" description="Integrase catalytic" evidence="4">
    <location>
        <begin position="347"/>
        <end position="543"/>
    </location>
</feature>
<dbReference type="InterPro" id="IPR001878">
    <property type="entry name" value="Znf_CCHC"/>
</dbReference>
<proteinExistence type="predicted"/>
<keyword evidence="1" id="KW-0479">Metal-binding</keyword>
<evidence type="ECO:0008006" key="7">
    <source>
        <dbReference type="Google" id="ProtNLM"/>
    </source>
</evidence>
<dbReference type="GO" id="GO:0003676">
    <property type="term" value="F:nucleic acid binding"/>
    <property type="evidence" value="ECO:0007669"/>
    <property type="project" value="InterPro"/>
</dbReference>
<dbReference type="PROSITE" id="PS50994">
    <property type="entry name" value="INTEGRASE"/>
    <property type="match status" value="1"/>
</dbReference>
<dbReference type="Gene3D" id="3.30.420.10">
    <property type="entry name" value="Ribonuclease H-like superfamily/Ribonuclease H"/>
    <property type="match status" value="1"/>
</dbReference>
<feature type="region of interest" description="Disordered" evidence="2">
    <location>
        <begin position="616"/>
        <end position="649"/>
    </location>
</feature>
<protein>
    <recommendedName>
        <fullName evidence="7">CCHC-type domain-containing protein</fullName>
    </recommendedName>
</protein>
<dbReference type="Pfam" id="PF22936">
    <property type="entry name" value="Pol_BBD"/>
    <property type="match status" value="1"/>
</dbReference>
<dbReference type="SUPFAM" id="SSF57756">
    <property type="entry name" value="Retrovirus zinc finger-like domains"/>
    <property type="match status" value="1"/>
</dbReference>
<dbReference type="CDD" id="cd09272">
    <property type="entry name" value="RNase_HI_RT_Ty1"/>
    <property type="match status" value="1"/>
</dbReference>
<feature type="region of interest" description="Disordered" evidence="2">
    <location>
        <begin position="846"/>
        <end position="880"/>
    </location>
</feature>
<evidence type="ECO:0000313" key="6">
    <source>
        <dbReference type="Proteomes" id="UP000460718"/>
    </source>
</evidence>
<dbReference type="SUPFAM" id="SSF53098">
    <property type="entry name" value="Ribonuclease H-like"/>
    <property type="match status" value="1"/>
</dbReference>
<dbReference type="Pfam" id="PF25597">
    <property type="entry name" value="SH3_retrovirus"/>
    <property type="match status" value="1"/>
</dbReference>
<feature type="region of interest" description="Disordered" evidence="2">
    <location>
        <begin position="703"/>
        <end position="787"/>
    </location>
</feature>
<dbReference type="PROSITE" id="PS50158">
    <property type="entry name" value="ZF_CCHC"/>
    <property type="match status" value="1"/>
</dbReference>
<feature type="domain" description="CCHC-type" evidence="3">
    <location>
        <begin position="60"/>
        <end position="75"/>
    </location>
</feature>
<evidence type="ECO:0000256" key="1">
    <source>
        <dbReference type="PROSITE-ProRule" id="PRU00047"/>
    </source>
</evidence>
<feature type="region of interest" description="Disordered" evidence="2">
    <location>
        <begin position="1"/>
        <end position="112"/>
    </location>
</feature>
<gene>
    <name evidence="5" type="ORF">PF011_g11234</name>
</gene>
<dbReference type="InterPro" id="IPR001584">
    <property type="entry name" value="Integrase_cat-core"/>
</dbReference>
<keyword evidence="1" id="KW-0862">Zinc</keyword>
<reference evidence="5 6" key="1">
    <citation type="submission" date="2018-09" db="EMBL/GenBank/DDBJ databases">
        <title>Genomic investigation of the strawberry pathogen Phytophthora fragariae indicates pathogenicity is determined by transcriptional variation in three key races.</title>
        <authorList>
            <person name="Adams T.M."/>
            <person name="Armitage A.D."/>
            <person name="Sobczyk M.K."/>
            <person name="Bates H.J."/>
            <person name="Dunwell J.M."/>
            <person name="Nellist C.F."/>
            <person name="Harrison R.J."/>
        </authorList>
    </citation>
    <scope>NUCLEOTIDE SEQUENCE [LARGE SCALE GENOMIC DNA]</scope>
    <source>
        <strain evidence="5 6">SCRP245</strain>
    </source>
</reference>
<dbReference type="EMBL" id="QXFW01000618">
    <property type="protein sequence ID" value="KAE9007185.1"/>
    <property type="molecule type" value="Genomic_DNA"/>
</dbReference>
<organism evidence="5 6">
    <name type="scientific">Phytophthora fragariae</name>
    <dbReference type="NCBI Taxonomy" id="53985"/>
    <lineage>
        <taxon>Eukaryota</taxon>
        <taxon>Sar</taxon>
        <taxon>Stramenopiles</taxon>
        <taxon>Oomycota</taxon>
        <taxon>Peronosporomycetes</taxon>
        <taxon>Peronosporales</taxon>
        <taxon>Peronosporaceae</taxon>
        <taxon>Phytophthora</taxon>
    </lineage>
</organism>
<evidence type="ECO:0000259" key="3">
    <source>
        <dbReference type="PROSITE" id="PS50158"/>
    </source>
</evidence>
<dbReference type="InterPro" id="IPR013103">
    <property type="entry name" value="RVT_2"/>
</dbReference>
<dbReference type="GO" id="GO:0015074">
    <property type="term" value="P:DNA integration"/>
    <property type="evidence" value="ECO:0007669"/>
    <property type="project" value="InterPro"/>
</dbReference>
<evidence type="ECO:0000313" key="5">
    <source>
        <dbReference type="EMBL" id="KAE9007185.1"/>
    </source>
</evidence>
<evidence type="ECO:0000259" key="4">
    <source>
        <dbReference type="PROSITE" id="PS50994"/>
    </source>
</evidence>
<dbReference type="GO" id="GO:0008270">
    <property type="term" value="F:zinc ion binding"/>
    <property type="evidence" value="ECO:0007669"/>
    <property type="project" value="UniProtKB-KW"/>
</dbReference>
<dbReference type="InterPro" id="IPR054722">
    <property type="entry name" value="PolX-like_BBD"/>
</dbReference>
<dbReference type="InterPro" id="IPR057670">
    <property type="entry name" value="SH3_retrovirus"/>
</dbReference>
<dbReference type="InterPro" id="IPR012337">
    <property type="entry name" value="RNaseH-like_sf"/>
</dbReference>
<feature type="compositionally biased region" description="Acidic residues" evidence="2">
    <location>
        <begin position="616"/>
        <end position="630"/>
    </location>
</feature>
<dbReference type="PANTHER" id="PTHR11439:SF491">
    <property type="entry name" value="INTEGRASE CATALYTIC DOMAIN-CONTAINING PROTEIN"/>
    <property type="match status" value="1"/>
</dbReference>
<dbReference type="InterPro" id="IPR036875">
    <property type="entry name" value="Znf_CCHC_sf"/>
</dbReference>
<dbReference type="PANTHER" id="PTHR11439">
    <property type="entry name" value="GAG-POL-RELATED RETROTRANSPOSON"/>
    <property type="match status" value="1"/>
</dbReference>
<comment type="caution">
    <text evidence="5">The sequence shown here is derived from an EMBL/GenBank/DDBJ whole genome shotgun (WGS) entry which is preliminary data.</text>
</comment>
<dbReference type="Pfam" id="PF13976">
    <property type="entry name" value="gag_pre-integrs"/>
    <property type="match status" value="1"/>
</dbReference>
<dbReference type="Pfam" id="PF07727">
    <property type="entry name" value="RVT_2"/>
    <property type="match status" value="1"/>
</dbReference>
<dbReference type="InterPro" id="IPR025724">
    <property type="entry name" value="GAG-pre-integrase_dom"/>
</dbReference>
<dbReference type="Proteomes" id="UP000460718">
    <property type="component" value="Unassembled WGS sequence"/>
</dbReference>
<sequence length="1409" mass="158946">MVREMILTAESRSKDWENSAFGNSQGKKKPGSAAGAQKGGKMQTPSDESKKKTSSTDFSCHHCGGKGHYKRNCPDLLGEEKPSGRKNAQAKYARSGAKPADTETVDPTADENDRTLKRKVVVGEAVKWATKSSDPSQWYFDTGTNAHIMASKECFTVLQSMEDSDWNPTISGFADGVGAQAEGFGTILLASMIDEEMVVVFVEDVLYVPGAGCNLFSPGLAMDQGFTMSWDQDSRIFGMAKDGIEVIRTTHEHRLWTFNAHNIGGRVNSKKKVAVKQQVVANFAVTDGVEDIEVWHERLAHTCPEYIRLMVDRGMAKGIMLKKRGKADCADCHFGKQRRKTYRKKFDREVERVNDLVFADLLIPGLQNGTQYSAVLVIMDAYSRFVTTYLLKSRTEEEVNPRMQEYIAWAERQHGVRISKVVTRELIVDAEEGDTVDGDALVRRVLTDKGQEFCNGAMERWYKKKGIVHTKVGPNASQLNPVERTHQTLIGMVKTMMHQVFCKGAGCTPYELMFGSKPDIHHVRAFGSVTYCHTPVSKRKKLSVNCRIGFLIGYREDVVGCHVYFPTEHKRGFVSDVKINEQIKYKDRYQKGFKMKVNKWLQTFDEFVVHGDLDNLVDEDNDEDNDEDDTSSQQAGCDNDSVRSDQQSNVVMEDVEDISSSDQRLWDIMVHNSTPFDLDAASAASDEPLPDYENDVAFGETQEGGSVAESEYADAATEAEVDAEADDRSAEASEIETATENPNECDLADASGPCDSDEKVELEDDRGDAESEVAGDPGFDVGDDDREFSGHITDLVVVDTENHGPYEQNDYDCLFDPGDESEVGYGELALAENHVIGRRRVREEEVKRAREPKRAKVDTKRAKRDAPAPRRPGLREAHERRRPERFEDFQVYSAFKALHANRRGVNGIRRSDVKIPRSQREAARSKYASFWEAAMDKQVAALRARGVLKMIPRNQVPKGQKLLKTMWVYDLKVDHLGYVIEFRAWIVGRGDKQRPGIDYLETFSPVARMATFRLFVAISKQLELTIYQGDANTAYLNALLGIKQYLEDLDGYPCDEDGMVYMIDKALYGLKQSGREWNTEVNAWFLRYGFKQCSTEPCLYFNDRDDVFAIVLLYVDGILCATKAEDLKKKMFEQMDQDYGIKDQGLLNTYLGVEVEQNEKSIKIHQTQYCEQILEKFGFSEAHPSRIPMETTLRLTVEETDTAPRKQEPKNGKQFPYRELVGSLMYLATCTRPDLAYAVGQLSRYVQCPTQQHIGAAKCVLRYLVGTKSQGIVYTRDKSMEEMNNTLLIDGYYDSDWGNIPDTRKSITCYAHCLAGGAVSWASRRQTIVAQSTAEAEYVAACEAFMEAQGLRNVLIEVFPKMTTKLRQGIDNQAAVVMATNPTYSRRTRHIELRWHYVHDQVVKKTVEL</sequence>
<dbReference type="InterPro" id="IPR036397">
    <property type="entry name" value="RNaseH_sf"/>
</dbReference>
<accession>A0A6A3KPS8</accession>
<name>A0A6A3KPS8_9STRA</name>